<sequence length="1035" mass="117314">MASCLTLKRPLEHVDHPSARTPSPASKRRRCVPMTIIQSPDSNVNFDSTMYTATEIATNQSSFPDIEPVMSSDALLERIKEEIKRLHRRHQLKSHAVVQQPSSPSSDLSEEENTGDLAASMTNTSSNGNGRQQRDRAQSQPLLSLKQVNEICARLLNERGEKIREEYDRILAMKLNQQYESFVRFTQDQLTRRFSELQFSFFTVPRGDFGVFGVLQLHEPLGFSLNPSPTSTIMVRAVRTVKNIKKSWDSDKALKSTYTGFIGKHQLRAYLILCFGYAVIVSWINNAPNFTLLPPKDLNCTKNNEINLPILTYNLSTTSSYENITILKQRQRVPEYSYSREYGPTAITEFKIMCNDVKVKIPYIAYILGLIIGGLVFGYMADYSGRKMILLGSIWTTGVLSLFQLLSDDYTSYIFFIFFVGIFVGSVQVILVPYVIEMFPINSRAIYGLSLSGAVFIFDLALPWLAFLIKNWKILQIVITIPLIGTIVLLWCTEESIFWFTTQKDYISAVLSLTKIATYNGVTFQNLFPEANVFLRGKRSKAIQCDFQPLLRLEDIATLGIKYPDFDMLDLRGSSEKDTTIQRLLNIITGHHYSPTMSAFYPTDYLHSSILTIYLLVLCGLWLVSALTEYSLDTSRLAENLTEHYFLNYFYRQLIEISSFLVAFQLVYKCGRRWPTFCFYLIGEVCLLGSVIGKLESEYSRATLLVIYFTGKFAARGSFLVVLLYTCEIFPTGLRCTTLGICYMFRFIGMALASENIGGLNDWTHRLVYGLLSLVLGALALLLPETKKFPLTRTMVQVEVMPSSISKKFRRRRSVLVKRNIRKDGSRGGGNDGSSIASGSVARSVRFTPSNYDCQSTIHSVYELHEVETGSEVGRVQGILRRSSEQQPLRHPISSYREEYRQRSMAEPYGTLPEQSDEEDVDDDRVRIAQHRLPPVREKISDKDELAIEDRKKSASSTPSPSYSQREVTAQIQSGDVTHGGLAPSSDVITTTNSVAIGGNDHQEYDDKQQIKVYPTDDNQYHANSEEENYFSEHL</sequence>
<dbReference type="SUPFAM" id="SSF103473">
    <property type="entry name" value="MFS general substrate transporter"/>
    <property type="match status" value="1"/>
</dbReference>
<feature type="compositionally biased region" description="Basic and acidic residues" evidence="5">
    <location>
        <begin position="9"/>
        <end position="18"/>
    </location>
</feature>
<feature type="transmembrane region" description="Helical" evidence="6">
    <location>
        <begin position="267"/>
        <end position="284"/>
    </location>
</feature>
<evidence type="ECO:0000313" key="8">
    <source>
        <dbReference type="EMBL" id="CAF0768447.1"/>
    </source>
</evidence>
<feature type="transmembrane region" description="Helical" evidence="6">
    <location>
        <begin position="388"/>
        <end position="407"/>
    </location>
</feature>
<feature type="compositionally biased region" description="Acidic residues" evidence="5">
    <location>
        <begin position="1026"/>
        <end position="1035"/>
    </location>
</feature>
<dbReference type="OrthoDB" id="10039914at2759"/>
<feature type="domain" description="Major facilitator superfamily (MFS) profile" evidence="7">
    <location>
        <begin position="309"/>
        <end position="788"/>
    </location>
</feature>
<dbReference type="CDD" id="cd22240">
    <property type="entry name" value="akirin"/>
    <property type="match status" value="1"/>
</dbReference>
<name>A0A813QKP2_9BILA</name>
<dbReference type="Proteomes" id="UP000663829">
    <property type="component" value="Unassembled WGS sequence"/>
</dbReference>
<dbReference type="InterPro" id="IPR036259">
    <property type="entry name" value="MFS_trans_sf"/>
</dbReference>
<dbReference type="InterPro" id="IPR005828">
    <property type="entry name" value="MFS_sugar_transport-like"/>
</dbReference>
<comment type="subcellular location">
    <subcellularLocation>
        <location evidence="1">Membrane</location>
        <topology evidence="1">Multi-pass membrane protein</topology>
    </subcellularLocation>
</comment>
<accession>A0A813QKP2</accession>
<dbReference type="EMBL" id="CAJOBC010000179">
    <property type="protein sequence ID" value="CAF3550260.1"/>
    <property type="molecule type" value="Genomic_DNA"/>
</dbReference>
<feature type="transmembrane region" description="Helical" evidence="6">
    <location>
        <begin position="446"/>
        <end position="468"/>
    </location>
</feature>
<feature type="transmembrane region" description="Helical" evidence="6">
    <location>
        <begin position="737"/>
        <end position="754"/>
    </location>
</feature>
<reference evidence="8" key="1">
    <citation type="submission" date="2021-02" db="EMBL/GenBank/DDBJ databases">
        <authorList>
            <person name="Nowell W R."/>
        </authorList>
    </citation>
    <scope>NUCLEOTIDE SEQUENCE</scope>
</reference>
<dbReference type="Gene3D" id="1.20.1250.20">
    <property type="entry name" value="MFS general substrate transporter like domains"/>
    <property type="match status" value="1"/>
</dbReference>
<feature type="region of interest" description="Disordered" evidence="5">
    <location>
        <begin position="87"/>
        <end position="140"/>
    </location>
</feature>
<dbReference type="GO" id="GO:0016020">
    <property type="term" value="C:membrane"/>
    <property type="evidence" value="ECO:0007669"/>
    <property type="project" value="UniProtKB-SubCell"/>
</dbReference>
<dbReference type="PROSITE" id="PS00217">
    <property type="entry name" value="SUGAR_TRANSPORT_2"/>
    <property type="match status" value="1"/>
</dbReference>
<feature type="transmembrane region" description="Helical" evidence="6">
    <location>
        <begin position="605"/>
        <end position="625"/>
    </location>
</feature>
<feature type="region of interest" description="Disordered" evidence="5">
    <location>
        <begin position="9"/>
        <end position="28"/>
    </location>
</feature>
<feature type="compositionally biased region" description="Low complexity" evidence="5">
    <location>
        <begin position="97"/>
        <end position="106"/>
    </location>
</feature>
<dbReference type="InterPro" id="IPR005829">
    <property type="entry name" value="Sugar_transporter_CS"/>
</dbReference>
<evidence type="ECO:0000259" key="7">
    <source>
        <dbReference type="PROSITE" id="PS50850"/>
    </source>
</evidence>
<dbReference type="AlphaFoldDB" id="A0A813QKP2"/>
<feature type="compositionally biased region" description="Polar residues" evidence="5">
    <location>
        <begin position="120"/>
        <end position="131"/>
    </location>
</feature>
<dbReference type="PANTHER" id="PTHR24064">
    <property type="entry name" value="SOLUTE CARRIER FAMILY 22 MEMBER"/>
    <property type="match status" value="1"/>
</dbReference>
<evidence type="ECO:0000313" key="9">
    <source>
        <dbReference type="EMBL" id="CAF3550260.1"/>
    </source>
</evidence>
<feature type="transmembrane region" description="Helical" evidence="6">
    <location>
        <begin position="474"/>
        <end position="492"/>
    </location>
</feature>
<keyword evidence="4 6" id="KW-0472">Membrane</keyword>
<evidence type="ECO:0000256" key="6">
    <source>
        <dbReference type="SAM" id="Phobius"/>
    </source>
</evidence>
<dbReference type="EMBL" id="CAJNOQ010000179">
    <property type="protein sequence ID" value="CAF0768447.1"/>
    <property type="molecule type" value="Genomic_DNA"/>
</dbReference>
<gene>
    <name evidence="8" type="ORF">GPM918_LOCUS1787</name>
    <name evidence="9" type="ORF">SRO942_LOCUS1787</name>
</gene>
<proteinExistence type="predicted"/>
<evidence type="ECO:0000256" key="1">
    <source>
        <dbReference type="ARBA" id="ARBA00004141"/>
    </source>
</evidence>
<keyword evidence="3 6" id="KW-1133">Transmembrane helix</keyword>
<keyword evidence="10" id="KW-1185">Reference proteome</keyword>
<evidence type="ECO:0000256" key="5">
    <source>
        <dbReference type="SAM" id="MobiDB-lite"/>
    </source>
</evidence>
<feature type="compositionally biased region" description="Basic and acidic residues" evidence="5">
    <location>
        <begin position="935"/>
        <end position="953"/>
    </location>
</feature>
<feature type="transmembrane region" description="Helical" evidence="6">
    <location>
        <begin position="766"/>
        <end position="783"/>
    </location>
</feature>
<dbReference type="PROSITE" id="PS50850">
    <property type="entry name" value="MFS"/>
    <property type="match status" value="1"/>
</dbReference>
<feature type="transmembrane region" description="Helical" evidence="6">
    <location>
        <begin position="705"/>
        <end position="725"/>
    </location>
</feature>
<feature type="region of interest" description="Disordered" evidence="5">
    <location>
        <begin position="1014"/>
        <end position="1035"/>
    </location>
</feature>
<dbReference type="InterPro" id="IPR020846">
    <property type="entry name" value="MFS_dom"/>
</dbReference>
<protein>
    <recommendedName>
        <fullName evidence="7">Major facilitator superfamily (MFS) profile domain-containing protein</fullName>
    </recommendedName>
</protein>
<feature type="transmembrane region" description="Helical" evidence="6">
    <location>
        <begin position="645"/>
        <end position="667"/>
    </location>
</feature>
<evidence type="ECO:0000256" key="2">
    <source>
        <dbReference type="ARBA" id="ARBA00022692"/>
    </source>
</evidence>
<feature type="region of interest" description="Disordered" evidence="5">
    <location>
        <begin position="880"/>
        <end position="966"/>
    </location>
</feature>
<evidence type="ECO:0000256" key="3">
    <source>
        <dbReference type="ARBA" id="ARBA00022989"/>
    </source>
</evidence>
<feature type="compositionally biased region" description="Low complexity" evidence="5">
    <location>
        <begin position="955"/>
        <end position="964"/>
    </location>
</feature>
<keyword evidence="2 6" id="KW-0812">Transmembrane</keyword>
<organism evidence="8 10">
    <name type="scientific">Didymodactylos carnosus</name>
    <dbReference type="NCBI Taxonomy" id="1234261"/>
    <lineage>
        <taxon>Eukaryota</taxon>
        <taxon>Metazoa</taxon>
        <taxon>Spiralia</taxon>
        <taxon>Gnathifera</taxon>
        <taxon>Rotifera</taxon>
        <taxon>Eurotatoria</taxon>
        <taxon>Bdelloidea</taxon>
        <taxon>Philodinida</taxon>
        <taxon>Philodinidae</taxon>
        <taxon>Didymodactylos</taxon>
    </lineage>
</organism>
<feature type="transmembrane region" description="Helical" evidence="6">
    <location>
        <begin position="363"/>
        <end position="381"/>
    </location>
</feature>
<feature type="transmembrane region" description="Helical" evidence="6">
    <location>
        <begin position="413"/>
        <end position="434"/>
    </location>
</feature>
<dbReference type="Proteomes" id="UP000681722">
    <property type="component" value="Unassembled WGS sequence"/>
</dbReference>
<comment type="caution">
    <text evidence="8">The sequence shown here is derived from an EMBL/GenBank/DDBJ whole genome shotgun (WGS) entry which is preliminary data.</text>
</comment>
<dbReference type="GO" id="GO:0022857">
    <property type="term" value="F:transmembrane transporter activity"/>
    <property type="evidence" value="ECO:0007669"/>
    <property type="project" value="InterPro"/>
</dbReference>
<evidence type="ECO:0000256" key="4">
    <source>
        <dbReference type="ARBA" id="ARBA00023136"/>
    </source>
</evidence>
<feature type="transmembrane region" description="Helical" evidence="6">
    <location>
        <begin position="674"/>
        <end position="693"/>
    </location>
</feature>
<evidence type="ECO:0000313" key="10">
    <source>
        <dbReference type="Proteomes" id="UP000663829"/>
    </source>
</evidence>
<dbReference type="Pfam" id="PF00083">
    <property type="entry name" value="Sugar_tr"/>
    <property type="match status" value="1"/>
</dbReference>